<organism evidence="1 2">
    <name type="scientific">Halobacteriovorax marinus (strain ATCC BAA-682 / DSM 15412 / SJ)</name>
    <name type="common">Bacteriovorax marinus</name>
    <dbReference type="NCBI Taxonomy" id="862908"/>
    <lineage>
        <taxon>Bacteria</taxon>
        <taxon>Pseudomonadati</taxon>
        <taxon>Bdellovibrionota</taxon>
        <taxon>Bacteriovoracia</taxon>
        <taxon>Bacteriovoracales</taxon>
        <taxon>Halobacteriovoraceae</taxon>
        <taxon>Halobacteriovorax</taxon>
    </lineage>
</organism>
<dbReference type="EMBL" id="FQ312005">
    <property type="protein sequence ID" value="CBW25658.1"/>
    <property type="molecule type" value="Genomic_DNA"/>
</dbReference>
<dbReference type="RefSeq" id="WP_014243443.1">
    <property type="nucleotide sequence ID" value="NC_016620.1"/>
</dbReference>
<evidence type="ECO:0000313" key="2">
    <source>
        <dbReference type="Proteomes" id="UP000008963"/>
    </source>
</evidence>
<dbReference type="HOGENOM" id="CLU_735223_0_0_7"/>
<gene>
    <name evidence="1" type="ordered locus">BMS_0755</name>
</gene>
<sequence length="376" mass="44501">MKVKKVDNGELGDNYFIYPKDIYKLGIPEKEDFVGIAYRLHLIWHEFGDDFFELVYQVYKGEVEIVQPLLIETLPITEIDIFYCYFTRVTHLLNENDELRLQEFKVEEVFPIKDYIKPSNILEIKQCVGGHRLSSSYSYDMGLSEFVRAKLALYELLFLFTKQSEYLQELLFFSKDYLSNKDVQELIIEDGIVEKYNLSPWSSIGTKTLKDMICYLNYPLLYNEIIELNDKSKLQEIYNIKLSEDEFKHKIEQENSPRKIAYEVLRNKELVTLSWEAFEKNIKKYDEIYGIARKKGRNPKNHREHPQRSNLINSQYGAFGEFNYCLDKAKYKLIRTTNYQACFEKWLDQIYVETPSGEKAPPKLLALLNSMLKNKA</sequence>
<dbReference type="AlphaFoldDB" id="E1X5U1"/>
<reference evidence="2" key="1">
    <citation type="journal article" date="2013" name="ISME J.">
        <title>A small predatory core genome in the divergent marine Bacteriovorax marinus SJ and the terrestrial Bdellovibrio bacteriovorus.</title>
        <authorList>
            <person name="Crossman L.C."/>
            <person name="Chen H."/>
            <person name="Cerdeno-Tarraga A.M."/>
            <person name="Brooks K."/>
            <person name="Quail M.A."/>
            <person name="Pineiro S.A."/>
            <person name="Hobley L."/>
            <person name="Sockett R.E."/>
            <person name="Bentley S.D."/>
            <person name="Parkhill J."/>
            <person name="Williams H.N."/>
            <person name="Stine O.C."/>
        </authorList>
    </citation>
    <scope>NUCLEOTIDE SEQUENCE [LARGE SCALE GENOMIC DNA]</scope>
    <source>
        <strain evidence="2">ATCC BAA-682 / DSM 15412 / SJ</strain>
    </source>
</reference>
<dbReference type="KEGG" id="bmx:BMS_0755"/>
<accession>E1X5U1</accession>
<dbReference type="PATRIC" id="fig|862908.3.peg.726"/>
<proteinExistence type="predicted"/>
<dbReference type="Proteomes" id="UP000008963">
    <property type="component" value="Chromosome"/>
</dbReference>
<evidence type="ECO:0000313" key="1">
    <source>
        <dbReference type="EMBL" id="CBW25658.1"/>
    </source>
</evidence>
<name>E1X5U1_HALMS</name>
<keyword evidence="2" id="KW-1185">Reference proteome</keyword>
<dbReference type="STRING" id="862908.BMS_0755"/>
<protein>
    <submittedName>
        <fullName evidence="1">Uncharacterized protein</fullName>
    </submittedName>
</protein>